<proteinExistence type="predicted"/>
<dbReference type="EMBL" id="CP036267">
    <property type="protein sequence ID" value="QDT32926.1"/>
    <property type="molecule type" value="Genomic_DNA"/>
</dbReference>
<reference evidence="1 2" key="1">
    <citation type="submission" date="2019-02" db="EMBL/GenBank/DDBJ databases">
        <title>Deep-cultivation of Planctomycetes and their phenomic and genomic characterization uncovers novel biology.</title>
        <authorList>
            <person name="Wiegand S."/>
            <person name="Jogler M."/>
            <person name="Boedeker C."/>
            <person name="Pinto D."/>
            <person name="Vollmers J."/>
            <person name="Rivas-Marin E."/>
            <person name="Kohn T."/>
            <person name="Peeters S.H."/>
            <person name="Heuer A."/>
            <person name="Rast P."/>
            <person name="Oberbeckmann S."/>
            <person name="Bunk B."/>
            <person name="Jeske O."/>
            <person name="Meyerdierks A."/>
            <person name="Storesund J.E."/>
            <person name="Kallscheuer N."/>
            <person name="Luecker S."/>
            <person name="Lage O.M."/>
            <person name="Pohl T."/>
            <person name="Merkel B.J."/>
            <person name="Hornburger P."/>
            <person name="Mueller R.-W."/>
            <person name="Bruemmer F."/>
            <person name="Labrenz M."/>
            <person name="Spormann A.M."/>
            <person name="Op den Camp H."/>
            <person name="Overmann J."/>
            <person name="Amann R."/>
            <person name="Jetten M.S.M."/>
            <person name="Mascher T."/>
            <person name="Medema M.H."/>
            <person name="Devos D.P."/>
            <person name="Kaster A.-K."/>
            <person name="Ovreas L."/>
            <person name="Rohde M."/>
            <person name="Galperin M.Y."/>
            <person name="Jogler C."/>
        </authorList>
    </citation>
    <scope>NUCLEOTIDE SEQUENCE [LARGE SCALE GENOMIC DNA]</scope>
    <source>
        <strain evidence="1 2">Mal48</strain>
    </source>
</reference>
<dbReference type="Proteomes" id="UP000315724">
    <property type="component" value="Chromosome"/>
</dbReference>
<sequence length="64" mass="7478">MTKKREARPWYRPSRSCWYITLDGKQHKLGDCSESEAWVRADTLKRQLKQEASAKAVSSDWGHL</sequence>
<gene>
    <name evidence="1" type="ORF">Mal48_21750</name>
</gene>
<dbReference type="RefSeq" id="WP_231739977.1">
    <property type="nucleotide sequence ID" value="NZ_CP036267.1"/>
</dbReference>
<evidence type="ECO:0000313" key="1">
    <source>
        <dbReference type="EMBL" id="QDT32926.1"/>
    </source>
</evidence>
<name>A0A517QMQ4_9PLAN</name>
<accession>A0A517QMQ4</accession>
<protein>
    <recommendedName>
        <fullName evidence="3">AP2 domain protein</fullName>
    </recommendedName>
</protein>
<keyword evidence="2" id="KW-1185">Reference proteome</keyword>
<dbReference type="AlphaFoldDB" id="A0A517QMQ4"/>
<evidence type="ECO:0008006" key="3">
    <source>
        <dbReference type="Google" id="ProtNLM"/>
    </source>
</evidence>
<dbReference type="KEGG" id="tpol:Mal48_21750"/>
<organism evidence="1 2">
    <name type="scientific">Thalassoglobus polymorphus</name>
    <dbReference type="NCBI Taxonomy" id="2527994"/>
    <lineage>
        <taxon>Bacteria</taxon>
        <taxon>Pseudomonadati</taxon>
        <taxon>Planctomycetota</taxon>
        <taxon>Planctomycetia</taxon>
        <taxon>Planctomycetales</taxon>
        <taxon>Planctomycetaceae</taxon>
        <taxon>Thalassoglobus</taxon>
    </lineage>
</organism>
<evidence type="ECO:0000313" key="2">
    <source>
        <dbReference type="Proteomes" id="UP000315724"/>
    </source>
</evidence>